<dbReference type="Gene3D" id="1.10.10.10">
    <property type="entry name" value="Winged helix-like DNA-binding domain superfamily/Winged helix DNA-binding domain"/>
    <property type="match status" value="1"/>
</dbReference>
<dbReference type="EMBL" id="BARV01002528">
    <property type="protein sequence ID" value="GAH93108.1"/>
    <property type="molecule type" value="Genomic_DNA"/>
</dbReference>
<accession>X1LG46</accession>
<evidence type="ECO:0000313" key="2">
    <source>
        <dbReference type="EMBL" id="GAH93108.1"/>
    </source>
</evidence>
<dbReference type="InterPro" id="IPR036390">
    <property type="entry name" value="WH_DNA-bd_sf"/>
</dbReference>
<evidence type="ECO:0000259" key="1">
    <source>
        <dbReference type="Pfam" id="PF14947"/>
    </source>
</evidence>
<protein>
    <recommendedName>
        <fullName evidence="1">ArnR1-like winged helix-turn-helix domain-containing protein</fullName>
    </recommendedName>
</protein>
<dbReference type="InterPro" id="IPR038723">
    <property type="entry name" value="ArnR1-like_HTH"/>
</dbReference>
<comment type="caution">
    <text evidence="2">The sequence shown here is derived from an EMBL/GenBank/DDBJ whole genome shotgun (WGS) entry which is preliminary data.</text>
</comment>
<feature type="domain" description="ArnR1-like winged helix-turn-helix" evidence="1">
    <location>
        <begin position="12"/>
        <end position="88"/>
    </location>
</feature>
<sequence length="92" mass="10404">MGGGLQKYGARRRGLSDVYADILNAIDDGLCRTKVVHRANLSYDRCNRHMNNLAKGGLVKVRTNSPSNWAVTEKGREFLKKHRELGRLILPR</sequence>
<name>X1LG46_9ZZZZ</name>
<dbReference type="AlphaFoldDB" id="X1LG46"/>
<dbReference type="Pfam" id="PF14947">
    <property type="entry name" value="HTH_45"/>
    <property type="match status" value="1"/>
</dbReference>
<gene>
    <name evidence="2" type="ORF">S06H3_06488</name>
</gene>
<dbReference type="SUPFAM" id="SSF46785">
    <property type="entry name" value="Winged helix' DNA-binding domain"/>
    <property type="match status" value="1"/>
</dbReference>
<reference evidence="2" key="1">
    <citation type="journal article" date="2014" name="Front. Microbiol.">
        <title>High frequency of phylogenetically diverse reductive dehalogenase-homologous genes in deep subseafloor sedimentary metagenomes.</title>
        <authorList>
            <person name="Kawai M."/>
            <person name="Futagami T."/>
            <person name="Toyoda A."/>
            <person name="Takaki Y."/>
            <person name="Nishi S."/>
            <person name="Hori S."/>
            <person name="Arai W."/>
            <person name="Tsubouchi T."/>
            <person name="Morono Y."/>
            <person name="Uchiyama I."/>
            <person name="Ito T."/>
            <person name="Fujiyama A."/>
            <person name="Inagaki F."/>
            <person name="Takami H."/>
        </authorList>
    </citation>
    <scope>NUCLEOTIDE SEQUENCE</scope>
    <source>
        <strain evidence="2">Expedition CK06-06</strain>
    </source>
</reference>
<proteinExistence type="predicted"/>
<organism evidence="2">
    <name type="scientific">marine sediment metagenome</name>
    <dbReference type="NCBI Taxonomy" id="412755"/>
    <lineage>
        <taxon>unclassified sequences</taxon>
        <taxon>metagenomes</taxon>
        <taxon>ecological metagenomes</taxon>
    </lineage>
</organism>
<dbReference type="InterPro" id="IPR036388">
    <property type="entry name" value="WH-like_DNA-bd_sf"/>
</dbReference>